<keyword evidence="2" id="KW-0812">Transmembrane</keyword>
<dbReference type="EMBL" id="JASPKY010000009">
    <property type="protein sequence ID" value="KAK9754200.1"/>
    <property type="molecule type" value="Genomic_DNA"/>
</dbReference>
<name>A0AAW1N7G9_POPJA</name>
<keyword evidence="2" id="KW-0472">Membrane</keyword>
<dbReference type="AlphaFoldDB" id="A0AAW1N7G9"/>
<keyword evidence="2" id="KW-1133">Transmembrane helix</keyword>
<feature type="region of interest" description="Disordered" evidence="1">
    <location>
        <begin position="94"/>
        <end position="143"/>
    </location>
</feature>
<evidence type="ECO:0000313" key="4">
    <source>
        <dbReference type="Proteomes" id="UP001458880"/>
    </source>
</evidence>
<feature type="region of interest" description="Disordered" evidence="1">
    <location>
        <begin position="51"/>
        <end position="71"/>
    </location>
</feature>
<proteinExistence type="predicted"/>
<protein>
    <submittedName>
        <fullName evidence="3">C2 domain</fullName>
    </submittedName>
</protein>
<organism evidence="3 4">
    <name type="scientific">Popillia japonica</name>
    <name type="common">Japanese beetle</name>
    <dbReference type="NCBI Taxonomy" id="7064"/>
    <lineage>
        <taxon>Eukaryota</taxon>
        <taxon>Metazoa</taxon>
        <taxon>Ecdysozoa</taxon>
        <taxon>Arthropoda</taxon>
        <taxon>Hexapoda</taxon>
        <taxon>Insecta</taxon>
        <taxon>Pterygota</taxon>
        <taxon>Neoptera</taxon>
        <taxon>Endopterygota</taxon>
        <taxon>Coleoptera</taxon>
        <taxon>Polyphaga</taxon>
        <taxon>Scarabaeiformia</taxon>
        <taxon>Scarabaeidae</taxon>
        <taxon>Rutelinae</taxon>
        <taxon>Popillia</taxon>
    </lineage>
</organism>
<feature type="compositionally biased region" description="Low complexity" evidence="1">
    <location>
        <begin position="101"/>
        <end position="120"/>
    </location>
</feature>
<accession>A0AAW1N7G9</accession>
<feature type="transmembrane region" description="Helical" evidence="2">
    <location>
        <begin position="20"/>
        <end position="45"/>
    </location>
</feature>
<evidence type="ECO:0000256" key="2">
    <source>
        <dbReference type="SAM" id="Phobius"/>
    </source>
</evidence>
<sequence length="143" mass="15438">MIDNRDYFFDLQLMMQKRDVVLTAVFSSLAALILIGGIGAACYFFHKRRRKREDDDEEAMDGPSAKIEATTEKKSKLNGFLSLKTPLISTKTLGAQLETTGSPQAKSPAGSSSGAIPAEARTPTAPNKALQNVKGDHPSVSPR</sequence>
<reference evidence="3 4" key="1">
    <citation type="journal article" date="2024" name="BMC Genomics">
        <title>De novo assembly and annotation of Popillia japonica's genome with initial clues to its potential as an invasive pest.</title>
        <authorList>
            <person name="Cucini C."/>
            <person name="Boschi S."/>
            <person name="Funari R."/>
            <person name="Cardaioli E."/>
            <person name="Iannotti N."/>
            <person name="Marturano G."/>
            <person name="Paoli F."/>
            <person name="Bruttini M."/>
            <person name="Carapelli A."/>
            <person name="Frati F."/>
            <person name="Nardi F."/>
        </authorList>
    </citation>
    <scope>NUCLEOTIDE SEQUENCE [LARGE SCALE GENOMIC DNA]</scope>
    <source>
        <strain evidence="3">DMR45628</strain>
    </source>
</reference>
<keyword evidence="4" id="KW-1185">Reference proteome</keyword>
<evidence type="ECO:0000313" key="3">
    <source>
        <dbReference type="EMBL" id="KAK9754200.1"/>
    </source>
</evidence>
<gene>
    <name evidence="3" type="ORF">QE152_g1430</name>
</gene>
<dbReference type="Proteomes" id="UP001458880">
    <property type="component" value="Unassembled WGS sequence"/>
</dbReference>
<evidence type="ECO:0000256" key="1">
    <source>
        <dbReference type="SAM" id="MobiDB-lite"/>
    </source>
</evidence>
<comment type="caution">
    <text evidence="3">The sequence shown here is derived from an EMBL/GenBank/DDBJ whole genome shotgun (WGS) entry which is preliminary data.</text>
</comment>